<dbReference type="EMBL" id="CAJFCV020000002">
    <property type="protein sequence ID" value="CAG9101738.1"/>
    <property type="molecule type" value="Genomic_DNA"/>
</dbReference>
<feature type="compositionally biased region" description="Basic and acidic residues" evidence="2">
    <location>
        <begin position="336"/>
        <end position="347"/>
    </location>
</feature>
<dbReference type="GO" id="GO:0005524">
    <property type="term" value="F:ATP binding"/>
    <property type="evidence" value="ECO:0007669"/>
    <property type="project" value="UniProtKB-UniRule"/>
</dbReference>
<evidence type="ECO:0000313" key="5">
    <source>
        <dbReference type="Proteomes" id="UP000095284"/>
    </source>
</evidence>
<dbReference type="InterPro" id="IPR000719">
    <property type="entry name" value="Prot_kinase_dom"/>
</dbReference>
<keyword evidence="1" id="KW-0067">ATP-binding</keyword>
<dbReference type="SMART" id="SM00220">
    <property type="entry name" value="S_TKc"/>
    <property type="match status" value="1"/>
</dbReference>
<dbReference type="Proteomes" id="UP000095284">
    <property type="component" value="Unplaced"/>
</dbReference>
<sequence length="534" mass="60571">MSKNIEKDQANEAEPDKKTDKDVINRGSVVQSAQGAFEICQLLGSGGYGDVYMVRNVKENTVAAMKIERQDVESSRQRLALEVLILTGVAQLPEWRRAHFARLLSYGQNYEFKFVIMSMVGRTISEIQRQQPDSNYTIDKAVKISIQCLEAISQLHHMGFIHRDVKPNNFALGIGRQYGAVVLFDFGCARRFVHKELSGVPRKPRPIVKLVGTLRYASRNALRLREQCRKDDLESLFYTILQVFNVQALFWWTEKDIEVILTLKQKLFIDELTLLRKFPPELTKFAHYIDKLSYYSTPDYSYLQTLLQNIAFARGLWLPCSSETVGKPDEILKVEKTQSKDLEEKQTQKSKKGNGKKSKSRKKSVDKVATTQNESTKKSKKEVAKGSKSRKKSVEKMAPTQNESTKKSKREGEKGSKSKNKTVEKLAKTQNEDEKGSKNKKKSAEKLAKTQNESTKRSKKDGEKASKSKKKSADGMAKTQNEDEKGSKNKKKSADVMAKTQNESTTKKSKKGKETEKKKDGAEKVNQKSKDLTV</sequence>
<proteinExistence type="predicted"/>
<evidence type="ECO:0000256" key="2">
    <source>
        <dbReference type="SAM" id="MobiDB-lite"/>
    </source>
</evidence>
<dbReference type="InterPro" id="IPR011009">
    <property type="entry name" value="Kinase-like_dom_sf"/>
</dbReference>
<dbReference type="Proteomes" id="UP000582659">
    <property type="component" value="Unassembled WGS sequence"/>
</dbReference>
<dbReference type="Pfam" id="PF00069">
    <property type="entry name" value="Pkinase"/>
    <property type="match status" value="1"/>
</dbReference>
<reference evidence="4" key="2">
    <citation type="submission" date="2020-09" db="EMBL/GenBank/DDBJ databases">
        <authorList>
            <person name="Kikuchi T."/>
        </authorList>
    </citation>
    <scope>NUCLEOTIDE SEQUENCE</scope>
    <source>
        <strain evidence="4">Ka4C1</strain>
    </source>
</reference>
<dbReference type="PROSITE" id="PS00107">
    <property type="entry name" value="PROTEIN_KINASE_ATP"/>
    <property type="match status" value="1"/>
</dbReference>
<dbReference type="PROSITE" id="PS50011">
    <property type="entry name" value="PROTEIN_KINASE_DOM"/>
    <property type="match status" value="1"/>
</dbReference>
<evidence type="ECO:0000256" key="1">
    <source>
        <dbReference type="PROSITE-ProRule" id="PRU10141"/>
    </source>
</evidence>
<keyword evidence="1" id="KW-0547">Nucleotide-binding</keyword>
<gene>
    <name evidence="4" type="ORF">BXYJ_LOCUS5223</name>
</gene>
<feature type="domain" description="Protein kinase" evidence="3">
    <location>
        <begin position="37"/>
        <end position="312"/>
    </location>
</feature>
<dbReference type="AlphaFoldDB" id="A0A1I7SRX7"/>
<evidence type="ECO:0000313" key="4">
    <source>
        <dbReference type="EMBL" id="CAD5217824.1"/>
    </source>
</evidence>
<protein>
    <submittedName>
        <fullName evidence="4">(pine wood nematode) hypothetical protein</fullName>
    </submittedName>
    <submittedName>
        <fullName evidence="7">Protein kinase domain-containing protein</fullName>
    </submittedName>
</protein>
<dbReference type="OrthoDB" id="5979581at2759"/>
<organism evidence="5 7">
    <name type="scientific">Bursaphelenchus xylophilus</name>
    <name type="common">Pinewood nematode worm</name>
    <name type="synonym">Aphelenchoides xylophilus</name>
    <dbReference type="NCBI Taxonomy" id="6326"/>
    <lineage>
        <taxon>Eukaryota</taxon>
        <taxon>Metazoa</taxon>
        <taxon>Ecdysozoa</taxon>
        <taxon>Nematoda</taxon>
        <taxon>Chromadorea</taxon>
        <taxon>Rhabditida</taxon>
        <taxon>Tylenchina</taxon>
        <taxon>Tylenchomorpha</taxon>
        <taxon>Aphelenchoidea</taxon>
        <taxon>Aphelenchoididae</taxon>
        <taxon>Bursaphelenchus</taxon>
    </lineage>
</organism>
<dbReference type="GO" id="GO:0004672">
    <property type="term" value="F:protein kinase activity"/>
    <property type="evidence" value="ECO:0007669"/>
    <property type="project" value="InterPro"/>
</dbReference>
<feature type="region of interest" description="Disordered" evidence="2">
    <location>
        <begin position="336"/>
        <end position="534"/>
    </location>
</feature>
<feature type="compositionally biased region" description="Basic and acidic residues" evidence="2">
    <location>
        <begin position="375"/>
        <end position="385"/>
    </location>
</feature>
<evidence type="ECO:0000313" key="7">
    <source>
        <dbReference type="WBParaSite" id="BXY_1579400.1"/>
    </source>
</evidence>
<dbReference type="SUPFAM" id="SSF56112">
    <property type="entry name" value="Protein kinase-like (PK-like)"/>
    <property type="match status" value="1"/>
</dbReference>
<dbReference type="InterPro" id="IPR050235">
    <property type="entry name" value="CK1_Ser-Thr_kinase"/>
</dbReference>
<evidence type="ECO:0000259" key="3">
    <source>
        <dbReference type="PROSITE" id="PS50011"/>
    </source>
</evidence>
<feature type="region of interest" description="Disordered" evidence="2">
    <location>
        <begin position="1"/>
        <end position="24"/>
    </location>
</feature>
<dbReference type="eggNOG" id="KOG1164">
    <property type="taxonomic scope" value="Eukaryota"/>
</dbReference>
<accession>A0A1I7SRX7</accession>
<reference evidence="7" key="1">
    <citation type="submission" date="2016-11" db="UniProtKB">
        <authorList>
            <consortium name="WormBaseParasite"/>
        </authorList>
    </citation>
    <scope>IDENTIFICATION</scope>
</reference>
<dbReference type="WBParaSite" id="BXY_1579400.1">
    <property type="protein sequence ID" value="BXY_1579400.1"/>
    <property type="gene ID" value="BXY_1579400"/>
</dbReference>
<feature type="compositionally biased region" description="Basic residues" evidence="2">
    <location>
        <begin position="348"/>
        <end position="364"/>
    </location>
</feature>
<dbReference type="InterPro" id="IPR017441">
    <property type="entry name" value="Protein_kinase_ATP_BS"/>
</dbReference>
<dbReference type="Proteomes" id="UP000659654">
    <property type="component" value="Unassembled WGS sequence"/>
</dbReference>
<feature type="compositionally biased region" description="Basic and acidic residues" evidence="2">
    <location>
        <begin position="404"/>
        <end position="466"/>
    </location>
</feature>
<feature type="binding site" evidence="1">
    <location>
        <position position="66"/>
    </location>
    <ligand>
        <name>ATP</name>
        <dbReference type="ChEBI" id="CHEBI:30616"/>
    </ligand>
</feature>
<evidence type="ECO:0000313" key="6">
    <source>
        <dbReference type="Proteomes" id="UP000659654"/>
    </source>
</evidence>
<feature type="compositionally biased region" description="Basic and acidic residues" evidence="2">
    <location>
        <begin position="512"/>
        <end position="534"/>
    </location>
</feature>
<name>A0A1I7SRX7_BURXY</name>
<dbReference type="SMR" id="A0A1I7SRX7"/>
<dbReference type="Gene3D" id="1.10.510.10">
    <property type="entry name" value="Transferase(Phosphotransferase) domain 1"/>
    <property type="match status" value="1"/>
</dbReference>
<dbReference type="PANTHER" id="PTHR11909">
    <property type="entry name" value="CASEIN KINASE-RELATED"/>
    <property type="match status" value="1"/>
</dbReference>
<keyword evidence="6" id="KW-1185">Reference proteome</keyword>
<dbReference type="EMBL" id="CAJFDI010000002">
    <property type="protein sequence ID" value="CAD5217824.1"/>
    <property type="molecule type" value="Genomic_DNA"/>
</dbReference>